<feature type="transmembrane region" description="Helical" evidence="1">
    <location>
        <begin position="46"/>
        <end position="67"/>
    </location>
</feature>
<organism evidence="2 3">
    <name type="scientific">Sphingomonas canadensis</name>
    <dbReference type="NCBI Taxonomy" id="1219257"/>
    <lineage>
        <taxon>Bacteria</taxon>
        <taxon>Pseudomonadati</taxon>
        <taxon>Pseudomonadota</taxon>
        <taxon>Alphaproteobacteria</taxon>
        <taxon>Sphingomonadales</taxon>
        <taxon>Sphingomonadaceae</taxon>
        <taxon>Sphingomonas</taxon>
    </lineage>
</organism>
<protein>
    <recommendedName>
        <fullName evidence="4">DUF2065 domain-containing protein</fullName>
    </recommendedName>
</protein>
<dbReference type="EMBL" id="JBHTJG010000001">
    <property type="protein sequence ID" value="MFD0945466.1"/>
    <property type="molecule type" value="Genomic_DNA"/>
</dbReference>
<proteinExistence type="predicted"/>
<evidence type="ECO:0000256" key="1">
    <source>
        <dbReference type="SAM" id="Phobius"/>
    </source>
</evidence>
<accession>A0ABW3H1Y0</accession>
<evidence type="ECO:0000313" key="2">
    <source>
        <dbReference type="EMBL" id="MFD0945466.1"/>
    </source>
</evidence>
<sequence>MLTTADPITYQLAVVEGAVMIALGFAGLRDATLWPRMVEEMERSPALNAAIGLVAVLFGALVVLLPGGWSDPLAIVVSGIGLGSIVKGLALIAIPGAWLAMGRPLLRYSRPWGAGVMLAGAILIIAGAAGILN</sequence>
<reference evidence="3" key="1">
    <citation type="journal article" date="2019" name="Int. J. Syst. Evol. Microbiol.">
        <title>The Global Catalogue of Microorganisms (GCM) 10K type strain sequencing project: providing services to taxonomists for standard genome sequencing and annotation.</title>
        <authorList>
            <consortium name="The Broad Institute Genomics Platform"/>
            <consortium name="The Broad Institute Genome Sequencing Center for Infectious Disease"/>
            <person name="Wu L."/>
            <person name="Ma J."/>
        </authorList>
    </citation>
    <scope>NUCLEOTIDE SEQUENCE [LARGE SCALE GENOMIC DNA]</scope>
    <source>
        <strain evidence="3">CCUG 62982</strain>
    </source>
</reference>
<dbReference type="RefSeq" id="WP_264942293.1">
    <property type="nucleotide sequence ID" value="NZ_JAPDRA010000001.1"/>
</dbReference>
<feature type="transmembrane region" description="Helical" evidence="1">
    <location>
        <begin position="112"/>
        <end position="132"/>
    </location>
</feature>
<keyword evidence="1" id="KW-0812">Transmembrane</keyword>
<feature type="transmembrane region" description="Helical" evidence="1">
    <location>
        <begin position="12"/>
        <end position="34"/>
    </location>
</feature>
<comment type="caution">
    <text evidence="2">The sequence shown here is derived from an EMBL/GenBank/DDBJ whole genome shotgun (WGS) entry which is preliminary data.</text>
</comment>
<keyword evidence="1" id="KW-0472">Membrane</keyword>
<dbReference type="Proteomes" id="UP001596977">
    <property type="component" value="Unassembled WGS sequence"/>
</dbReference>
<keyword evidence="3" id="KW-1185">Reference proteome</keyword>
<gene>
    <name evidence="2" type="ORF">ACFQ1E_03845</name>
</gene>
<keyword evidence="1" id="KW-1133">Transmembrane helix</keyword>
<evidence type="ECO:0008006" key="4">
    <source>
        <dbReference type="Google" id="ProtNLM"/>
    </source>
</evidence>
<name>A0ABW3H1Y0_9SPHN</name>
<evidence type="ECO:0000313" key="3">
    <source>
        <dbReference type="Proteomes" id="UP001596977"/>
    </source>
</evidence>
<feature type="transmembrane region" description="Helical" evidence="1">
    <location>
        <begin position="73"/>
        <end position="100"/>
    </location>
</feature>